<sequence length="358" mass="41195">VYRIIESILVQLAEPVISIMSSKHRQAHTKSQKKRKFSNFLAKYESIGKLTCDNFAKIWEHYDSNNSGFIDEDGLDKFFRDLLETMTKEEVTDQMAKDMQECFMSTYDDAGDGRIAITELANILPTDENFILLFRRKEKLESSVDLMELWRKYDSDRSGYIGKGELKDFISDLLAKKGSSNIPDQKLQDYCNGLITIFDKNKDGRLGLKEMARLLDLKEEDNFLTQFQINAKNMSYKDKLAHFNKVFEYYDKGKTDAIEGDELVAFVKDLMEPDMDDITERAVDLYKKGILSTCDKNGDGKIQRDELRVVLGLYTDGAMRNNSELMERMYVVLTLCSMICKHETTGIKSLVGVYLQNA</sequence>
<gene>
    <name evidence="3" type="ORF">BSL78_02569</name>
</gene>
<dbReference type="EMBL" id="MRZV01000055">
    <property type="protein sequence ID" value="PIK60460.1"/>
    <property type="molecule type" value="Genomic_DNA"/>
</dbReference>
<dbReference type="STRING" id="307972.A0A2G8LJW4"/>
<dbReference type="InterPro" id="IPR051001">
    <property type="entry name" value="Calbindin_Ca-bind"/>
</dbReference>
<dbReference type="PANTHER" id="PTHR19972:SF10">
    <property type="entry name" value="CALBINDIN-32"/>
    <property type="match status" value="1"/>
</dbReference>
<feature type="domain" description="EF-hand" evidence="2">
    <location>
        <begin position="282"/>
        <end position="317"/>
    </location>
</feature>
<dbReference type="OrthoDB" id="428774at2759"/>
<organism evidence="3 4">
    <name type="scientific">Stichopus japonicus</name>
    <name type="common">Sea cucumber</name>
    <dbReference type="NCBI Taxonomy" id="307972"/>
    <lineage>
        <taxon>Eukaryota</taxon>
        <taxon>Metazoa</taxon>
        <taxon>Echinodermata</taxon>
        <taxon>Eleutherozoa</taxon>
        <taxon>Echinozoa</taxon>
        <taxon>Holothuroidea</taxon>
        <taxon>Aspidochirotacea</taxon>
        <taxon>Aspidochirotida</taxon>
        <taxon>Stichopodidae</taxon>
        <taxon>Apostichopus</taxon>
    </lineage>
</organism>
<keyword evidence="1" id="KW-0106">Calcium</keyword>
<accession>A0A2G8LJW4</accession>
<feature type="domain" description="EF-hand" evidence="2">
    <location>
        <begin position="186"/>
        <end position="221"/>
    </location>
</feature>
<protein>
    <submittedName>
        <fullName evidence="3">Secretagogin-like protein</fullName>
    </submittedName>
</protein>
<dbReference type="Pfam" id="PF13202">
    <property type="entry name" value="EF-hand_5"/>
    <property type="match status" value="1"/>
</dbReference>
<dbReference type="PROSITE" id="PS50222">
    <property type="entry name" value="EF_HAND_2"/>
    <property type="match status" value="5"/>
</dbReference>
<dbReference type="GO" id="GO:0005634">
    <property type="term" value="C:nucleus"/>
    <property type="evidence" value="ECO:0007669"/>
    <property type="project" value="TreeGrafter"/>
</dbReference>
<dbReference type="PROSITE" id="PS00018">
    <property type="entry name" value="EF_HAND_1"/>
    <property type="match status" value="3"/>
</dbReference>
<feature type="domain" description="EF-hand" evidence="2">
    <location>
        <begin position="50"/>
        <end position="85"/>
    </location>
</feature>
<dbReference type="AlphaFoldDB" id="A0A2G8LJW4"/>
<comment type="caution">
    <text evidence="3">The sequence shown here is derived from an EMBL/GenBank/DDBJ whole genome shotgun (WGS) entry which is preliminary data.</text>
</comment>
<keyword evidence="4" id="KW-1185">Reference proteome</keyword>
<dbReference type="InterPro" id="IPR011992">
    <property type="entry name" value="EF-hand-dom_pair"/>
</dbReference>
<dbReference type="SUPFAM" id="SSF47473">
    <property type="entry name" value="EF-hand"/>
    <property type="match status" value="2"/>
</dbReference>
<feature type="domain" description="EF-hand" evidence="2">
    <location>
        <begin position="141"/>
        <end position="176"/>
    </location>
</feature>
<dbReference type="Pfam" id="PF13499">
    <property type="entry name" value="EF-hand_7"/>
    <property type="match status" value="1"/>
</dbReference>
<dbReference type="GO" id="GO:0051480">
    <property type="term" value="P:regulation of cytosolic calcium ion concentration"/>
    <property type="evidence" value="ECO:0007669"/>
    <property type="project" value="TreeGrafter"/>
</dbReference>
<dbReference type="PANTHER" id="PTHR19972">
    <property type="entry name" value="CALBINDIN"/>
    <property type="match status" value="1"/>
</dbReference>
<dbReference type="SMART" id="SM00054">
    <property type="entry name" value="EFh"/>
    <property type="match status" value="5"/>
</dbReference>
<evidence type="ECO:0000313" key="4">
    <source>
        <dbReference type="Proteomes" id="UP000230750"/>
    </source>
</evidence>
<dbReference type="Gene3D" id="1.10.238.10">
    <property type="entry name" value="EF-hand"/>
    <property type="match status" value="3"/>
</dbReference>
<evidence type="ECO:0000256" key="1">
    <source>
        <dbReference type="ARBA" id="ARBA00022837"/>
    </source>
</evidence>
<name>A0A2G8LJW4_STIJA</name>
<dbReference type="GO" id="GO:0005509">
    <property type="term" value="F:calcium ion binding"/>
    <property type="evidence" value="ECO:0007669"/>
    <property type="project" value="InterPro"/>
</dbReference>
<dbReference type="Proteomes" id="UP000230750">
    <property type="component" value="Unassembled WGS sequence"/>
</dbReference>
<proteinExistence type="predicted"/>
<evidence type="ECO:0000313" key="3">
    <source>
        <dbReference type="EMBL" id="PIK60460.1"/>
    </source>
</evidence>
<dbReference type="GO" id="GO:0045202">
    <property type="term" value="C:synapse"/>
    <property type="evidence" value="ECO:0007669"/>
    <property type="project" value="TreeGrafter"/>
</dbReference>
<dbReference type="InterPro" id="IPR018247">
    <property type="entry name" value="EF_Hand_1_Ca_BS"/>
</dbReference>
<dbReference type="GO" id="GO:0043005">
    <property type="term" value="C:neuron projection"/>
    <property type="evidence" value="ECO:0007669"/>
    <property type="project" value="TreeGrafter"/>
</dbReference>
<feature type="domain" description="EF-hand" evidence="2">
    <location>
        <begin position="238"/>
        <end position="273"/>
    </location>
</feature>
<dbReference type="InterPro" id="IPR002048">
    <property type="entry name" value="EF_hand_dom"/>
</dbReference>
<reference evidence="3 4" key="1">
    <citation type="journal article" date="2017" name="PLoS Biol.">
        <title>The sea cucumber genome provides insights into morphological evolution and visceral regeneration.</title>
        <authorList>
            <person name="Zhang X."/>
            <person name="Sun L."/>
            <person name="Yuan J."/>
            <person name="Sun Y."/>
            <person name="Gao Y."/>
            <person name="Zhang L."/>
            <person name="Li S."/>
            <person name="Dai H."/>
            <person name="Hamel J.F."/>
            <person name="Liu C."/>
            <person name="Yu Y."/>
            <person name="Liu S."/>
            <person name="Lin W."/>
            <person name="Guo K."/>
            <person name="Jin S."/>
            <person name="Xu P."/>
            <person name="Storey K.B."/>
            <person name="Huan P."/>
            <person name="Zhang T."/>
            <person name="Zhou Y."/>
            <person name="Zhang J."/>
            <person name="Lin C."/>
            <person name="Li X."/>
            <person name="Xing L."/>
            <person name="Huo D."/>
            <person name="Sun M."/>
            <person name="Wang L."/>
            <person name="Mercier A."/>
            <person name="Li F."/>
            <person name="Yang H."/>
            <person name="Xiang J."/>
        </authorList>
    </citation>
    <scope>NUCLEOTIDE SEQUENCE [LARGE SCALE GENOMIC DNA]</scope>
    <source>
        <strain evidence="3">Shaxun</strain>
        <tissue evidence="3">Muscle</tissue>
    </source>
</reference>
<dbReference type="GO" id="GO:0005829">
    <property type="term" value="C:cytosol"/>
    <property type="evidence" value="ECO:0007669"/>
    <property type="project" value="TreeGrafter"/>
</dbReference>
<evidence type="ECO:0000259" key="2">
    <source>
        <dbReference type="PROSITE" id="PS50222"/>
    </source>
</evidence>
<feature type="non-terminal residue" evidence="3">
    <location>
        <position position="1"/>
    </location>
</feature>